<dbReference type="Proteomes" id="UP001177003">
    <property type="component" value="Chromosome 7"/>
</dbReference>
<evidence type="ECO:0000313" key="1">
    <source>
        <dbReference type="EMBL" id="CAI9294474.1"/>
    </source>
</evidence>
<dbReference type="EMBL" id="OX465083">
    <property type="protein sequence ID" value="CAI9294474.1"/>
    <property type="molecule type" value="Genomic_DNA"/>
</dbReference>
<gene>
    <name evidence="1" type="ORF">LSALG_LOCUS33454</name>
</gene>
<reference evidence="1" key="1">
    <citation type="submission" date="2023-04" db="EMBL/GenBank/DDBJ databases">
        <authorList>
            <person name="Vijverberg K."/>
            <person name="Xiong W."/>
            <person name="Schranz E."/>
        </authorList>
    </citation>
    <scope>NUCLEOTIDE SEQUENCE</scope>
</reference>
<name>A0AA36EFQ5_LACSI</name>
<protein>
    <submittedName>
        <fullName evidence="1">Uncharacterized protein</fullName>
    </submittedName>
</protein>
<keyword evidence="2" id="KW-1185">Reference proteome</keyword>
<evidence type="ECO:0000313" key="2">
    <source>
        <dbReference type="Proteomes" id="UP001177003"/>
    </source>
</evidence>
<organism evidence="1 2">
    <name type="scientific">Lactuca saligna</name>
    <name type="common">Willowleaf lettuce</name>
    <dbReference type="NCBI Taxonomy" id="75948"/>
    <lineage>
        <taxon>Eukaryota</taxon>
        <taxon>Viridiplantae</taxon>
        <taxon>Streptophyta</taxon>
        <taxon>Embryophyta</taxon>
        <taxon>Tracheophyta</taxon>
        <taxon>Spermatophyta</taxon>
        <taxon>Magnoliopsida</taxon>
        <taxon>eudicotyledons</taxon>
        <taxon>Gunneridae</taxon>
        <taxon>Pentapetalae</taxon>
        <taxon>asterids</taxon>
        <taxon>campanulids</taxon>
        <taxon>Asterales</taxon>
        <taxon>Asteraceae</taxon>
        <taxon>Cichorioideae</taxon>
        <taxon>Cichorieae</taxon>
        <taxon>Lactucinae</taxon>
        <taxon>Lactuca</taxon>
    </lineage>
</organism>
<proteinExistence type="predicted"/>
<dbReference type="AlphaFoldDB" id="A0AA36EFQ5"/>
<sequence length="88" mass="10338">MKSGPSEFDSGGNSVFLHSWQKRTSVRKLNDPTEWQNRLLERQILKLEGEISYIPVVMDINNKLGNEEGKIERINNYWSERSMEKQII</sequence>
<accession>A0AA36EFQ5</accession>